<sequence>MKIKVGRVFCFKIQDIHFNIIAESDREPIIVTFYIISDPKDFRNKCNIEF</sequence>
<organism evidence="1">
    <name type="scientific">Sulfurisphaera javensis</name>
    <dbReference type="NCBI Taxonomy" id="2049879"/>
    <lineage>
        <taxon>Archaea</taxon>
        <taxon>Thermoproteota</taxon>
        <taxon>Thermoprotei</taxon>
        <taxon>Sulfolobales</taxon>
        <taxon>Sulfolobaceae</taxon>
        <taxon>Sulfurisphaera</taxon>
    </lineage>
</organism>
<evidence type="ECO:0000313" key="1">
    <source>
        <dbReference type="EMBL" id="BFH72251.1"/>
    </source>
</evidence>
<gene>
    <name evidence="1" type="ORF">SJAV_01950</name>
</gene>
<reference evidence="1" key="1">
    <citation type="submission" date="2024-03" db="EMBL/GenBank/DDBJ databases">
        <title>Complete genome sequence of Sulfurisphaera javensis strain KD-1.</title>
        <authorList>
            <person name="Sakai H."/>
            <person name="Nur N."/>
            <person name="Suwanto A."/>
            <person name="Kurosawa N."/>
        </authorList>
    </citation>
    <scope>NUCLEOTIDE SEQUENCE</scope>
    <source>
        <strain evidence="1">KD-1</strain>
    </source>
</reference>
<dbReference type="AlphaFoldDB" id="A0AAT9GN16"/>
<proteinExistence type="predicted"/>
<accession>A0AAT9GN16</accession>
<name>A0AAT9GN16_9CREN</name>
<dbReference type="EMBL" id="AP031322">
    <property type="protein sequence ID" value="BFH72251.1"/>
    <property type="molecule type" value="Genomic_DNA"/>
</dbReference>
<protein>
    <submittedName>
        <fullName evidence="1">Uncharacterized protein</fullName>
    </submittedName>
</protein>
<dbReference type="KEGG" id="sjv:SJAV_01950"/>